<dbReference type="EMBL" id="CP081864">
    <property type="protein sequence ID" value="QZN95324.1"/>
    <property type="molecule type" value="Genomic_DNA"/>
</dbReference>
<comment type="cofactor">
    <cofactor evidence="1">
        <name>Zn(2+)</name>
        <dbReference type="ChEBI" id="CHEBI:29105"/>
    </cofactor>
</comment>
<evidence type="ECO:0000256" key="4">
    <source>
        <dbReference type="ARBA" id="ARBA00012449"/>
    </source>
</evidence>
<feature type="chain" id="PRO_5047231856" description="Protease 3" evidence="15">
    <location>
        <begin position="29"/>
        <end position="999"/>
    </location>
</feature>
<evidence type="ECO:0000256" key="11">
    <source>
        <dbReference type="ARBA" id="ARBA00029597"/>
    </source>
</evidence>
<keyword evidence="6" id="KW-0645">Protease</keyword>
<feature type="signal peptide" evidence="15">
    <location>
        <begin position="1"/>
        <end position="28"/>
    </location>
</feature>
<feature type="domain" description="Peptidase M16 C-terminal" evidence="17">
    <location>
        <begin position="221"/>
        <end position="405"/>
    </location>
</feature>
<dbReference type="Pfam" id="PF05193">
    <property type="entry name" value="Peptidase_M16_C"/>
    <property type="match status" value="1"/>
</dbReference>
<reference evidence="20 21" key="1">
    <citation type="submission" date="2021-08" db="EMBL/GenBank/DDBJ databases">
        <title>Culture and genomic analysis of Symbiopectobacterium purcellii sp. nov. gen. nov., isolated from the leafhopper Empoasca decipiens.</title>
        <authorList>
            <person name="Nadal-Jimenez P."/>
            <person name="Siozios S."/>
            <person name="Halliday N."/>
            <person name="Camara M."/>
            <person name="Hurst G.D.D."/>
        </authorList>
    </citation>
    <scope>NUCLEOTIDE SEQUENCE [LARGE SCALE GENOMIC DNA]</scope>
    <source>
        <strain evidence="20 21">SyEd1</strain>
    </source>
</reference>
<evidence type="ECO:0000256" key="10">
    <source>
        <dbReference type="ARBA" id="ARBA00023049"/>
    </source>
</evidence>
<dbReference type="InterPro" id="IPR054734">
    <property type="entry name" value="PqqF-like_C_4"/>
</dbReference>
<keyword evidence="8 20" id="KW-0378">Hydrolase</keyword>
<evidence type="ECO:0000259" key="16">
    <source>
        <dbReference type="Pfam" id="PF00675"/>
    </source>
</evidence>
<evidence type="ECO:0000313" key="20">
    <source>
        <dbReference type="EMBL" id="QZN95324.1"/>
    </source>
</evidence>
<dbReference type="Gene3D" id="3.30.830.10">
    <property type="entry name" value="Metalloenzyme, LuxS/M16 peptidase-like"/>
    <property type="match status" value="4"/>
</dbReference>
<evidence type="ECO:0000256" key="12">
    <source>
        <dbReference type="ARBA" id="ARBA00031184"/>
    </source>
</evidence>
<evidence type="ECO:0000256" key="7">
    <source>
        <dbReference type="ARBA" id="ARBA00022723"/>
    </source>
</evidence>
<dbReference type="Proteomes" id="UP000825886">
    <property type="component" value="Chromosome"/>
</dbReference>
<keyword evidence="10" id="KW-0482">Metalloprotease</keyword>
<keyword evidence="21" id="KW-1185">Reference proteome</keyword>
<evidence type="ECO:0000256" key="8">
    <source>
        <dbReference type="ARBA" id="ARBA00022801"/>
    </source>
</evidence>
<proteinExistence type="inferred from homology"/>
<dbReference type="Pfam" id="PF22456">
    <property type="entry name" value="PqqF-like_C_4"/>
    <property type="match status" value="1"/>
</dbReference>
<dbReference type="InterPro" id="IPR050626">
    <property type="entry name" value="Peptidase_M16"/>
</dbReference>
<evidence type="ECO:0000259" key="19">
    <source>
        <dbReference type="Pfam" id="PF22456"/>
    </source>
</evidence>
<organism evidence="20 21">
    <name type="scientific">Symbiopectobacterium purcellii</name>
    <dbReference type="NCBI Taxonomy" id="2871826"/>
    <lineage>
        <taxon>Bacteria</taxon>
        <taxon>Pseudomonadati</taxon>
        <taxon>Pseudomonadota</taxon>
        <taxon>Gammaproteobacteria</taxon>
        <taxon>Enterobacterales</taxon>
        <taxon>Enterobacteriaceae</taxon>
    </lineage>
</organism>
<feature type="domain" description="Coenzyme PQQ synthesis protein F-like C-terminal lobe" evidence="19">
    <location>
        <begin position="790"/>
        <end position="888"/>
    </location>
</feature>
<dbReference type="InterPro" id="IPR011249">
    <property type="entry name" value="Metalloenz_LuxS/M16"/>
</dbReference>
<dbReference type="PANTHER" id="PTHR43690">
    <property type="entry name" value="NARDILYSIN"/>
    <property type="match status" value="1"/>
</dbReference>
<protein>
    <recommendedName>
        <fullName evidence="5">Protease 3</fullName>
        <ecNumber evidence="4">3.4.24.55</ecNumber>
    </recommendedName>
    <alternativeName>
        <fullName evidence="13">Pitrilysin</fullName>
    </alternativeName>
    <alternativeName>
        <fullName evidence="12">Protease III</fullName>
    </alternativeName>
    <alternativeName>
        <fullName evidence="11">Protease pi</fullName>
    </alternativeName>
</protein>
<evidence type="ECO:0000256" key="13">
    <source>
        <dbReference type="ARBA" id="ARBA00033450"/>
    </source>
</evidence>
<evidence type="ECO:0000256" key="1">
    <source>
        <dbReference type="ARBA" id="ARBA00001947"/>
    </source>
</evidence>
<evidence type="ECO:0000256" key="5">
    <source>
        <dbReference type="ARBA" id="ARBA00017565"/>
    </source>
</evidence>
<evidence type="ECO:0000313" key="21">
    <source>
        <dbReference type="Proteomes" id="UP000825886"/>
    </source>
</evidence>
<dbReference type="InterPro" id="IPR011765">
    <property type="entry name" value="Pept_M16_N"/>
</dbReference>
<dbReference type="Pfam" id="PF00675">
    <property type="entry name" value="Peptidase_M16"/>
    <property type="match status" value="1"/>
</dbReference>
<evidence type="ECO:0000256" key="3">
    <source>
        <dbReference type="ARBA" id="ARBA00007261"/>
    </source>
</evidence>
<feature type="domain" description="Peptidase M16 middle/third" evidence="18">
    <location>
        <begin position="412"/>
        <end position="686"/>
    </location>
</feature>
<evidence type="ECO:0000256" key="9">
    <source>
        <dbReference type="ARBA" id="ARBA00022833"/>
    </source>
</evidence>
<sequence>MKREWRKQFACCIGMMMLLLSGVSSAWAQTAGWRPLEQVIRKGENDPRNYQAITLDNGMTVLLVSDPQATRSLASLALPIGSLDDPNSQLGLAHYLEHMVLMGSKRYPQADALAEFLKKHGGSHNASTAPYRTAYYLEVENAALQPALDRLADAIAEPLLDPVNADRERNAVNAELTMARSRDGHRMVQVGAETLNPAHPASRFSGGNLETLKDKPGSKLHDELLAFYQRYYSANLMKGVIYSNQPLPELAKMAVETFGRIANRQAKVPAITAPSVTDEQRGIMIHYVPAQPRKQLRIEFRGDVMEQTDPTSQAFRSQTNTYISYLIGNRSQNTLSDWLQKQGLIESLGAGADPIVDRNGGLFTISVTLTDKGLEQYDVVVAAIFHYLQLLQQEGIQQRYFDEISRVMALDFRYQSVKRDMGYIEWLVDTMMRVPVEHTLDAAYLADRFDPDAIKQRLASMTPERARIWLISPDAPHNKEAYFVNAPYQVDKIAPAQFTRWQTLGEKMALTLPTPNPYIPTDFSLIKRGEAQNYPKMVLQQPGLRVLYMPSRYFADEPKANVTVLLRNPMAQDTARHQVMFLLNDYLAGLALDELSYQALVGGISFSTRGNDGLTINANGYTQHLPKLMLALVEGYASYTATPAQLEQAKSWYIQQLDAAENAKAYEQALEPVQAISSLPYTEREERRALIKDISLDDVMAFRDALLRDAAPEMLAVGNLTESQVTKLAQDIKARLACSGQVWWRSPSVEVARTQLANLQRAGSSTDSALAAVYIPTGYGEVQGMAYSSLLNQIIQPWFYNQLRTEEQLGYAVFSFPTIVGRQFGIGFLLQSNSQQPAYLYQRYLDFFQKAKPRLRAIKADEFEQYKQALITELSERPQTMNEEVGRLRNDLDRENFAFNTREKLIEALKPLTVEQLARFFEQALAPQGLAVLSQISGSHYGKADYAAPKDWTLYPNASTLQQTLPVKQRVIEKPRSGVLSAEKVSAVEKKNVVEKVVP</sequence>
<dbReference type="InterPro" id="IPR007863">
    <property type="entry name" value="Peptidase_M16_C"/>
</dbReference>
<evidence type="ECO:0000259" key="17">
    <source>
        <dbReference type="Pfam" id="PF05193"/>
    </source>
</evidence>
<dbReference type="GO" id="GO:0004222">
    <property type="term" value="F:metalloendopeptidase activity"/>
    <property type="evidence" value="ECO:0007669"/>
    <property type="project" value="UniProtKB-EC"/>
</dbReference>
<dbReference type="PANTHER" id="PTHR43690:SF18">
    <property type="entry name" value="INSULIN-DEGRADING ENZYME-RELATED"/>
    <property type="match status" value="1"/>
</dbReference>
<dbReference type="RefSeq" id="WP_222158425.1">
    <property type="nucleotide sequence ID" value="NZ_CP081864.1"/>
</dbReference>
<keyword evidence="7" id="KW-0479">Metal-binding</keyword>
<dbReference type="InterPro" id="IPR032632">
    <property type="entry name" value="Peptidase_M16_M"/>
</dbReference>
<evidence type="ECO:0000256" key="14">
    <source>
        <dbReference type="RuleBase" id="RU004447"/>
    </source>
</evidence>
<keyword evidence="15" id="KW-0732">Signal</keyword>
<evidence type="ECO:0000256" key="15">
    <source>
        <dbReference type="SAM" id="SignalP"/>
    </source>
</evidence>
<keyword evidence="9" id="KW-0862">Zinc</keyword>
<dbReference type="InterPro" id="IPR001431">
    <property type="entry name" value="Pept_M16_Zn_BS"/>
</dbReference>
<dbReference type="Pfam" id="PF16187">
    <property type="entry name" value="Peptidase_M16_M"/>
    <property type="match status" value="1"/>
</dbReference>
<evidence type="ECO:0000259" key="18">
    <source>
        <dbReference type="Pfam" id="PF16187"/>
    </source>
</evidence>
<feature type="domain" description="Peptidase M16 N-terminal" evidence="16">
    <location>
        <begin position="61"/>
        <end position="197"/>
    </location>
</feature>
<dbReference type="EC" id="3.4.24.55" evidence="4"/>
<evidence type="ECO:0000256" key="2">
    <source>
        <dbReference type="ARBA" id="ARBA00002184"/>
    </source>
</evidence>
<dbReference type="SUPFAM" id="SSF63411">
    <property type="entry name" value="LuxS/MPP-like metallohydrolase"/>
    <property type="match status" value="4"/>
</dbReference>
<evidence type="ECO:0000256" key="6">
    <source>
        <dbReference type="ARBA" id="ARBA00022670"/>
    </source>
</evidence>
<comment type="function">
    <text evidence="2">Endopeptidase that degrades small peptides of less than 7 kDa, such as glucagon and insulin.</text>
</comment>
<dbReference type="PROSITE" id="PS00143">
    <property type="entry name" value="INSULINASE"/>
    <property type="match status" value="1"/>
</dbReference>
<dbReference type="NCBIfam" id="NF011681">
    <property type="entry name" value="PRK15101.1"/>
    <property type="match status" value="1"/>
</dbReference>
<name>A0ABX9AKZ9_9ENTR</name>
<accession>A0ABX9AKZ9</accession>
<gene>
    <name evidence="20" type="primary">ptrA</name>
    <name evidence="20" type="ORF">K6K13_19295</name>
</gene>
<comment type="similarity">
    <text evidence="3 14">Belongs to the peptidase M16 family.</text>
</comment>